<dbReference type="GO" id="GO:0005524">
    <property type="term" value="F:ATP binding"/>
    <property type="evidence" value="ECO:0007669"/>
    <property type="project" value="UniProtKB-KW"/>
</dbReference>
<dbReference type="EMBL" id="JACRIW010000052">
    <property type="protein sequence ID" value="MBI5169417.1"/>
    <property type="molecule type" value="Genomic_DNA"/>
</dbReference>
<gene>
    <name evidence="9" type="primary">rfaE2</name>
    <name evidence="9" type="ORF">HZA61_08020</name>
</gene>
<evidence type="ECO:0000256" key="2">
    <source>
        <dbReference type="ARBA" id="ARBA00022679"/>
    </source>
</evidence>
<dbReference type="Proteomes" id="UP000696931">
    <property type="component" value="Unassembled WGS sequence"/>
</dbReference>
<evidence type="ECO:0000256" key="6">
    <source>
        <dbReference type="ARBA" id="ARBA00023277"/>
    </source>
</evidence>
<dbReference type="GO" id="GO:0005975">
    <property type="term" value="P:carbohydrate metabolic process"/>
    <property type="evidence" value="ECO:0007669"/>
    <property type="project" value="InterPro"/>
</dbReference>
<evidence type="ECO:0000313" key="10">
    <source>
        <dbReference type="Proteomes" id="UP000696931"/>
    </source>
</evidence>
<evidence type="ECO:0000256" key="5">
    <source>
        <dbReference type="ARBA" id="ARBA00022840"/>
    </source>
</evidence>
<protein>
    <recommendedName>
        <fullName evidence="1">D-glycero-beta-D-manno-heptose 1-phosphate adenylyltransferase</fullName>
        <ecNumber evidence="1">2.7.7.70</ecNumber>
    </recommendedName>
</protein>
<dbReference type="SUPFAM" id="SSF52374">
    <property type="entry name" value="Nucleotidylyl transferase"/>
    <property type="match status" value="1"/>
</dbReference>
<dbReference type="Pfam" id="PF01467">
    <property type="entry name" value="CTP_transf_like"/>
    <property type="match status" value="1"/>
</dbReference>
<dbReference type="NCBIfam" id="TIGR02199">
    <property type="entry name" value="rfaE_dom_II"/>
    <property type="match status" value="1"/>
</dbReference>
<evidence type="ECO:0000256" key="7">
    <source>
        <dbReference type="ARBA" id="ARBA00047428"/>
    </source>
</evidence>
<keyword evidence="2" id="KW-0808">Transferase</keyword>
<dbReference type="InterPro" id="IPR014729">
    <property type="entry name" value="Rossmann-like_a/b/a_fold"/>
</dbReference>
<keyword evidence="5" id="KW-0067">ATP-binding</keyword>
<comment type="catalytic activity">
    <reaction evidence="7">
        <text>D-glycero-beta-D-manno-heptose 1-phosphate + ATP + H(+) = ADP-D-glycero-beta-D-manno-heptose + diphosphate</text>
        <dbReference type="Rhea" id="RHEA:27465"/>
        <dbReference type="ChEBI" id="CHEBI:15378"/>
        <dbReference type="ChEBI" id="CHEBI:30616"/>
        <dbReference type="ChEBI" id="CHEBI:33019"/>
        <dbReference type="ChEBI" id="CHEBI:59967"/>
        <dbReference type="ChEBI" id="CHEBI:61593"/>
        <dbReference type="EC" id="2.7.7.70"/>
    </reaction>
</comment>
<name>A0A933SC71_UNCEI</name>
<dbReference type="EC" id="2.7.7.70" evidence="1"/>
<keyword evidence="4" id="KW-0547">Nucleotide-binding</keyword>
<dbReference type="PANTHER" id="PTHR43793">
    <property type="entry name" value="FAD SYNTHASE"/>
    <property type="match status" value="1"/>
</dbReference>
<evidence type="ECO:0000259" key="8">
    <source>
        <dbReference type="Pfam" id="PF01467"/>
    </source>
</evidence>
<dbReference type="InterPro" id="IPR011914">
    <property type="entry name" value="RfaE_dom_II"/>
</dbReference>
<keyword evidence="6" id="KW-0119">Carbohydrate metabolism</keyword>
<reference evidence="9" key="1">
    <citation type="submission" date="2020-07" db="EMBL/GenBank/DDBJ databases">
        <title>Huge and variable diversity of episymbiotic CPR bacteria and DPANN archaea in groundwater ecosystems.</title>
        <authorList>
            <person name="He C.Y."/>
            <person name="Keren R."/>
            <person name="Whittaker M."/>
            <person name="Farag I.F."/>
            <person name="Doudna J."/>
            <person name="Cate J.H.D."/>
            <person name="Banfield J.F."/>
        </authorList>
    </citation>
    <scope>NUCLEOTIDE SEQUENCE</scope>
    <source>
        <strain evidence="9">NC_groundwater_1813_Pr3_B-0.1um_71_17</strain>
    </source>
</reference>
<organism evidence="9 10">
    <name type="scientific">Eiseniibacteriota bacterium</name>
    <dbReference type="NCBI Taxonomy" id="2212470"/>
    <lineage>
        <taxon>Bacteria</taxon>
        <taxon>Candidatus Eiseniibacteriota</taxon>
    </lineage>
</organism>
<dbReference type="InterPro" id="IPR004821">
    <property type="entry name" value="Cyt_trans-like"/>
</dbReference>
<accession>A0A933SC71</accession>
<dbReference type="AlphaFoldDB" id="A0A933SC71"/>
<dbReference type="Gene3D" id="3.40.50.620">
    <property type="entry name" value="HUPs"/>
    <property type="match status" value="1"/>
</dbReference>
<dbReference type="InterPro" id="IPR050385">
    <property type="entry name" value="Archaeal_FAD_synthase"/>
</dbReference>
<evidence type="ECO:0000256" key="3">
    <source>
        <dbReference type="ARBA" id="ARBA00022695"/>
    </source>
</evidence>
<evidence type="ECO:0000256" key="4">
    <source>
        <dbReference type="ARBA" id="ARBA00022741"/>
    </source>
</evidence>
<comment type="caution">
    <text evidence="9">The sequence shown here is derived from an EMBL/GenBank/DDBJ whole genome shotgun (WGS) entry which is preliminary data.</text>
</comment>
<feature type="domain" description="Cytidyltransferase-like" evidence="8">
    <location>
        <begin position="27"/>
        <end position="133"/>
    </location>
</feature>
<dbReference type="NCBIfam" id="TIGR00125">
    <property type="entry name" value="cyt_tran_rel"/>
    <property type="match status" value="1"/>
</dbReference>
<evidence type="ECO:0000256" key="1">
    <source>
        <dbReference type="ARBA" id="ARBA00012519"/>
    </source>
</evidence>
<proteinExistence type="predicted"/>
<evidence type="ECO:0000313" key="9">
    <source>
        <dbReference type="EMBL" id="MBI5169417.1"/>
    </source>
</evidence>
<dbReference type="GO" id="GO:0016779">
    <property type="term" value="F:nucleotidyltransferase activity"/>
    <property type="evidence" value="ECO:0007669"/>
    <property type="project" value="UniProtKB-KW"/>
</dbReference>
<keyword evidence="3 9" id="KW-0548">Nucleotidyltransferase</keyword>
<sequence length="164" mass="17793">MSAPFELPADARAKLELWRAGGDTIVFTNGVYDLLHRGHVEYLEDARVLGDRLVVGVNGDASVRRLKGPERPILDQHDRATLIGALACVDLVVVFDDDTPQRLIEAVAPDVLCKGADYALDQIVGREFVEARGGRVERIALREGLSTSALVERIRAGRSGYSGG</sequence>
<dbReference type="GO" id="GO:0016773">
    <property type="term" value="F:phosphotransferase activity, alcohol group as acceptor"/>
    <property type="evidence" value="ECO:0007669"/>
    <property type="project" value="InterPro"/>
</dbReference>
<dbReference type="PANTHER" id="PTHR43793:SF2">
    <property type="entry name" value="BIFUNCTIONAL PROTEIN HLDE"/>
    <property type="match status" value="1"/>
</dbReference>